<dbReference type="RefSeq" id="WP_345196568.1">
    <property type="nucleotide sequence ID" value="NZ_BAABFL010000392.1"/>
</dbReference>
<keyword evidence="3" id="KW-1185">Reference proteome</keyword>
<gene>
    <name evidence="2" type="ORF">GCM10023116_26840</name>
</gene>
<organism evidence="2 3">
    <name type="scientific">Kistimonas scapharcae</name>
    <dbReference type="NCBI Taxonomy" id="1036133"/>
    <lineage>
        <taxon>Bacteria</taxon>
        <taxon>Pseudomonadati</taxon>
        <taxon>Pseudomonadota</taxon>
        <taxon>Gammaproteobacteria</taxon>
        <taxon>Oceanospirillales</taxon>
        <taxon>Endozoicomonadaceae</taxon>
        <taxon>Kistimonas</taxon>
    </lineage>
</organism>
<dbReference type="InterPro" id="IPR018551">
    <property type="entry name" value="DUF2007"/>
</dbReference>
<proteinExistence type="predicted"/>
<evidence type="ECO:0000259" key="1">
    <source>
        <dbReference type="Pfam" id="PF09413"/>
    </source>
</evidence>
<dbReference type="EMBL" id="BAABFL010000392">
    <property type="protein sequence ID" value="GAA4650401.1"/>
    <property type="molecule type" value="Genomic_DNA"/>
</dbReference>
<name>A0ABP8V3M5_9GAMM</name>
<sequence length="79" mass="8720">MIKIYSPRNHLEAQGLQDMLASHHIHAHISGTYLQGAVGELPAHDLLGLLTDIADADRARELVNEWLNATPVIDDTPEE</sequence>
<evidence type="ECO:0000313" key="3">
    <source>
        <dbReference type="Proteomes" id="UP001500604"/>
    </source>
</evidence>
<protein>
    <submittedName>
        <fullName evidence="2">DUF2007 domain-containing protein</fullName>
    </submittedName>
</protein>
<dbReference type="Pfam" id="PF09413">
    <property type="entry name" value="DUF2007"/>
    <property type="match status" value="1"/>
</dbReference>
<comment type="caution">
    <text evidence="2">The sequence shown here is derived from an EMBL/GenBank/DDBJ whole genome shotgun (WGS) entry which is preliminary data.</text>
</comment>
<accession>A0ABP8V3M5</accession>
<feature type="domain" description="DUF2007" evidence="1">
    <location>
        <begin position="1"/>
        <end position="66"/>
    </location>
</feature>
<evidence type="ECO:0000313" key="2">
    <source>
        <dbReference type="EMBL" id="GAA4650401.1"/>
    </source>
</evidence>
<dbReference type="Proteomes" id="UP001500604">
    <property type="component" value="Unassembled WGS sequence"/>
</dbReference>
<reference evidence="3" key="1">
    <citation type="journal article" date="2019" name="Int. J. Syst. Evol. Microbiol.">
        <title>The Global Catalogue of Microorganisms (GCM) 10K type strain sequencing project: providing services to taxonomists for standard genome sequencing and annotation.</title>
        <authorList>
            <consortium name="The Broad Institute Genomics Platform"/>
            <consortium name="The Broad Institute Genome Sequencing Center for Infectious Disease"/>
            <person name="Wu L."/>
            <person name="Ma J."/>
        </authorList>
    </citation>
    <scope>NUCLEOTIDE SEQUENCE [LARGE SCALE GENOMIC DNA]</scope>
    <source>
        <strain evidence="3">JCM 17805</strain>
    </source>
</reference>